<name>F0T830_METLA</name>
<feature type="domain" description="PAS" evidence="2">
    <location>
        <begin position="244"/>
        <end position="289"/>
    </location>
</feature>
<dbReference type="SUPFAM" id="SSF55874">
    <property type="entry name" value="ATPase domain of HSP90 chaperone/DNA topoisomerase II/histidine kinase"/>
    <property type="match status" value="1"/>
</dbReference>
<reference evidence="5" key="1">
    <citation type="submission" date="2011-02" db="EMBL/GenBank/DDBJ databases">
        <title>Complete sequence of Methanobacterium sp. AL-21.</title>
        <authorList>
            <consortium name="US DOE Joint Genome Institute"/>
            <person name="Lucas S."/>
            <person name="Copeland A."/>
            <person name="Lapidus A."/>
            <person name="Cheng J.-F."/>
            <person name="Goodwin L."/>
            <person name="Pitluck S."/>
            <person name="Chertkov O."/>
            <person name="Detter J.C."/>
            <person name="Han C."/>
            <person name="Tapia R."/>
            <person name="Land M."/>
            <person name="Hauser L."/>
            <person name="Kyrpides N."/>
            <person name="Ivanova N."/>
            <person name="Mikhailova N."/>
            <person name="Pagani I."/>
            <person name="Cadillo-Quiroz H."/>
            <person name="Imachi H."/>
            <person name="Zinder S."/>
            <person name="Liu W."/>
            <person name="Woyke T."/>
        </authorList>
    </citation>
    <scope>NUCLEOTIDE SEQUENCE [LARGE SCALE GENOMIC DNA]</scope>
    <source>
        <strain evidence="5">AL-21</strain>
    </source>
</reference>
<dbReference type="SMART" id="SM00091">
    <property type="entry name" value="PAS"/>
    <property type="match status" value="2"/>
</dbReference>
<dbReference type="PROSITE" id="PS50113">
    <property type="entry name" value="PAC"/>
    <property type="match status" value="1"/>
</dbReference>
<dbReference type="Pfam" id="PF13426">
    <property type="entry name" value="PAS_9"/>
    <property type="match status" value="1"/>
</dbReference>
<dbReference type="Proteomes" id="UP000007490">
    <property type="component" value="Chromosome"/>
</dbReference>
<evidence type="ECO:0000313" key="5">
    <source>
        <dbReference type="Proteomes" id="UP000007490"/>
    </source>
</evidence>
<dbReference type="RefSeq" id="WP_013645007.1">
    <property type="nucleotide sequence ID" value="NC_015216.1"/>
</dbReference>
<feature type="domain" description="Histidine kinase" evidence="1">
    <location>
        <begin position="483"/>
        <end position="572"/>
    </location>
</feature>
<accession>F0T830</accession>
<dbReference type="Pfam" id="PF02518">
    <property type="entry name" value="HATPase_c"/>
    <property type="match status" value="1"/>
</dbReference>
<dbReference type="CDD" id="cd00130">
    <property type="entry name" value="PAS"/>
    <property type="match status" value="2"/>
</dbReference>
<evidence type="ECO:0000259" key="1">
    <source>
        <dbReference type="PROSITE" id="PS50109"/>
    </source>
</evidence>
<dbReference type="PROSITE" id="PS50109">
    <property type="entry name" value="HIS_KIN"/>
    <property type="match status" value="1"/>
</dbReference>
<gene>
    <name evidence="4" type="ordered locus">Metbo_1417</name>
</gene>
<dbReference type="Pfam" id="PF07568">
    <property type="entry name" value="HisKA_2"/>
    <property type="match status" value="1"/>
</dbReference>
<dbReference type="eggNOG" id="arCOG02393">
    <property type="taxonomic scope" value="Archaea"/>
</dbReference>
<dbReference type="InterPro" id="IPR000014">
    <property type="entry name" value="PAS"/>
</dbReference>
<dbReference type="EMBL" id="CP002551">
    <property type="protein sequence ID" value="ADZ09656.1"/>
    <property type="molecule type" value="Genomic_DNA"/>
</dbReference>
<protein>
    <submittedName>
        <fullName evidence="4">Signal transduction histidine kinase</fullName>
    </submittedName>
</protein>
<organism evidence="4 5">
    <name type="scientific">Methanobacterium lacus (strain AL-21)</name>
    <dbReference type="NCBI Taxonomy" id="877455"/>
    <lineage>
        <taxon>Archaea</taxon>
        <taxon>Methanobacteriati</taxon>
        <taxon>Methanobacteriota</taxon>
        <taxon>Methanomada group</taxon>
        <taxon>Methanobacteria</taxon>
        <taxon>Methanobacteriales</taxon>
        <taxon>Methanobacteriaceae</taxon>
        <taxon>Methanobacterium</taxon>
    </lineage>
</organism>
<dbReference type="InterPro" id="IPR011495">
    <property type="entry name" value="Sig_transdc_His_kin_sub2_dim/P"/>
</dbReference>
<dbReference type="HOGENOM" id="CLU_000445_114_57_2"/>
<dbReference type="PROSITE" id="PS50112">
    <property type="entry name" value="PAS"/>
    <property type="match status" value="2"/>
</dbReference>
<dbReference type="Gene3D" id="3.30.565.10">
    <property type="entry name" value="Histidine kinase-like ATPase, C-terminal domain"/>
    <property type="match status" value="1"/>
</dbReference>
<dbReference type="PANTHER" id="PTHR43065:SF23">
    <property type="entry name" value="SENSOR HISTIDINE KINASE PDTAS"/>
    <property type="match status" value="1"/>
</dbReference>
<keyword evidence="5" id="KW-1185">Reference proteome</keyword>
<dbReference type="PANTHER" id="PTHR43065">
    <property type="entry name" value="SENSOR HISTIDINE KINASE"/>
    <property type="match status" value="1"/>
</dbReference>
<dbReference type="eggNOG" id="arCOG02349">
    <property type="taxonomic scope" value="Archaea"/>
</dbReference>
<dbReference type="OrthoDB" id="8127at2157"/>
<proteinExistence type="predicted"/>
<dbReference type="STRING" id="877455.Metbo_1417"/>
<dbReference type="NCBIfam" id="TIGR00229">
    <property type="entry name" value="sensory_box"/>
    <property type="match status" value="2"/>
</dbReference>
<dbReference type="GO" id="GO:0016301">
    <property type="term" value="F:kinase activity"/>
    <property type="evidence" value="ECO:0007669"/>
    <property type="project" value="UniProtKB-KW"/>
</dbReference>
<dbReference type="SUPFAM" id="SSF55785">
    <property type="entry name" value="PYP-like sensor domain (PAS domain)"/>
    <property type="match status" value="2"/>
</dbReference>
<evidence type="ECO:0000259" key="2">
    <source>
        <dbReference type="PROSITE" id="PS50112"/>
    </source>
</evidence>
<keyword evidence="4" id="KW-0808">Transferase</keyword>
<sequence>MTQNILIIMEDDFGDDGLVKMLDSWGYKTHFLLKTDTNKIPEIKPDLVIMDVQPDDPEAETIVNSLDSPTIYLPLVRKNSDLPSMTTYFEGAVSDEKLKFAAEMVVYHTQTSKNLRQNHETYRLVYENAPMAYQSLDESGNIIDVNQTWLEKLGYKKEDVIGSWFGDFLNSTHVEQFRYNFPKFKAAGKTSNIEFVMVKADGNEITVSFDGKIGYDSRGNFKQTHCIFKDITAQKVAENAMKESEKYYKTIFENTGTATIIVEEDSTISLVNTQFEHLYGVKWDEIEGKIKWTDLVTIQHLPKMLKYHKLRRSNPEEVPRNYEFDFIDSSGVIKNIFVTVAIIPETSKSLVSLQDITCMKVTEDTLKTTINEKDTLLREIHHRVKNNLQIISSLLNLQSRYIHDTDTLDVFKESQNRVRSMAIVHEKLYKSDNISKIDFGEYIQDLVGNLLYNYDIDPNKIRFNTNIKNIFFDVDTCTPCGLIVNELLTNSVKHAFPGDMNGQISIDLKDNEGTYTLYVSDDGVGFPEDVDYTNTDTLGLQLVTNLVNQLDGSIEIINKGGTTIKIEFKDFNM</sequence>
<evidence type="ECO:0000313" key="4">
    <source>
        <dbReference type="EMBL" id="ADZ09656.1"/>
    </source>
</evidence>
<evidence type="ECO:0000259" key="3">
    <source>
        <dbReference type="PROSITE" id="PS50113"/>
    </source>
</evidence>
<dbReference type="KEGG" id="mel:Metbo_1417"/>
<feature type="domain" description="PAC" evidence="3">
    <location>
        <begin position="191"/>
        <end position="243"/>
    </location>
</feature>
<keyword evidence="4" id="KW-0418">Kinase</keyword>
<reference evidence="4 5" key="2">
    <citation type="journal article" date="2014" name="Int. J. Syst. Evol. Microbiol.">
        <title>Methanobacterium paludis sp. nov. and a novel strain of Methanobacterium lacus isolated from northern peatlands.</title>
        <authorList>
            <person name="Cadillo-Quiroz H."/>
            <person name="Brauer S.L."/>
            <person name="Goodson N."/>
            <person name="Yavitt J.B."/>
            <person name="Zinder S.H."/>
        </authorList>
    </citation>
    <scope>NUCLEOTIDE SEQUENCE [LARGE SCALE GENOMIC DNA]</scope>
    <source>
        <strain evidence="4 5">AL-21</strain>
    </source>
</reference>
<feature type="domain" description="PAS" evidence="2">
    <location>
        <begin position="118"/>
        <end position="162"/>
    </location>
</feature>
<dbReference type="Gene3D" id="3.30.450.20">
    <property type="entry name" value="PAS domain"/>
    <property type="match status" value="2"/>
</dbReference>
<dbReference type="InterPro" id="IPR035965">
    <property type="entry name" value="PAS-like_dom_sf"/>
</dbReference>
<dbReference type="InterPro" id="IPR000700">
    <property type="entry name" value="PAS-assoc_C"/>
</dbReference>
<dbReference type="AlphaFoldDB" id="F0T830"/>
<dbReference type="Pfam" id="PF13188">
    <property type="entry name" value="PAS_8"/>
    <property type="match status" value="1"/>
</dbReference>
<dbReference type="GeneID" id="10277868"/>
<dbReference type="InterPro" id="IPR003594">
    <property type="entry name" value="HATPase_dom"/>
</dbReference>
<dbReference type="InterPro" id="IPR005467">
    <property type="entry name" value="His_kinase_dom"/>
</dbReference>
<dbReference type="InterPro" id="IPR036890">
    <property type="entry name" value="HATPase_C_sf"/>
</dbReference>
<dbReference type="SMART" id="SM00387">
    <property type="entry name" value="HATPase_c"/>
    <property type="match status" value="1"/>
</dbReference>